<proteinExistence type="inferred from homology"/>
<dbReference type="AlphaFoldDB" id="B9KC16"/>
<dbReference type="KEGG" id="tna:CTN_0386"/>
<keyword evidence="4" id="KW-1185">Reference proteome</keyword>
<dbReference type="FunFam" id="3.40.50.720:FF:000240">
    <property type="entry name" value="SDR family oxidoreductase"/>
    <property type="match status" value="1"/>
</dbReference>
<dbReference type="GO" id="GO:0016616">
    <property type="term" value="F:oxidoreductase activity, acting on the CH-OH group of donors, NAD or NADP as acceptor"/>
    <property type="evidence" value="ECO:0007669"/>
    <property type="project" value="TreeGrafter"/>
</dbReference>
<sequence length="262" mass="28645">MGGETMQILERLFSLEGRTALVTGGGQGIGKAIAHALAEAGASVLIMDINEETARKTVEEIREKGKEADFYVGDVTKESDCFHAVKKVLDNWGKLDIGVNNAGIGDWCEAENYPVERWKKVIDVNMVGVFLSAKAEFHAMKERKYGKIINIASMSGHIVNRPQKQTAYNASKAGVIHLTRSLAAEWAPYGIRVNSISPGYIRTPLIESPEVKDLVPLWLDMIPLGRLGEVDDLIGAVIFLASPASDYMTGHDLVIDGGYTIW</sequence>
<dbReference type="Gene3D" id="3.40.50.720">
    <property type="entry name" value="NAD(P)-binding Rossmann-like Domain"/>
    <property type="match status" value="1"/>
</dbReference>
<keyword evidence="2" id="KW-0560">Oxidoreductase</keyword>
<dbReference type="PRINTS" id="PR00080">
    <property type="entry name" value="SDRFAMILY"/>
</dbReference>
<dbReference type="GO" id="GO:0005975">
    <property type="term" value="P:carbohydrate metabolic process"/>
    <property type="evidence" value="ECO:0007669"/>
    <property type="project" value="UniProtKB-ARBA"/>
</dbReference>
<dbReference type="eggNOG" id="COG1028">
    <property type="taxonomic scope" value="Bacteria"/>
</dbReference>
<dbReference type="HOGENOM" id="CLU_010194_1_1_0"/>
<dbReference type="Pfam" id="PF13561">
    <property type="entry name" value="adh_short_C2"/>
    <property type="match status" value="1"/>
</dbReference>
<gene>
    <name evidence="3" type="ordered locus">CTN_0386</name>
</gene>
<dbReference type="PRINTS" id="PR00081">
    <property type="entry name" value="GDHRDH"/>
</dbReference>
<evidence type="ECO:0000256" key="2">
    <source>
        <dbReference type="ARBA" id="ARBA00023002"/>
    </source>
</evidence>
<dbReference type="PANTHER" id="PTHR42760">
    <property type="entry name" value="SHORT-CHAIN DEHYDROGENASES/REDUCTASES FAMILY MEMBER"/>
    <property type="match status" value="1"/>
</dbReference>
<dbReference type="PANTHER" id="PTHR42760:SF115">
    <property type="entry name" value="3-OXOACYL-[ACYL-CARRIER-PROTEIN] REDUCTASE FABG"/>
    <property type="match status" value="1"/>
</dbReference>
<evidence type="ECO:0000313" key="3">
    <source>
        <dbReference type="EMBL" id="ACM22562.1"/>
    </source>
</evidence>
<reference evidence="3 4" key="1">
    <citation type="journal article" date="2009" name="Biosci. Biotechnol. Biochem.">
        <title>WeGAS: a web-based microbial genome annotation system.</title>
        <authorList>
            <person name="Lee D."/>
            <person name="Seo H."/>
            <person name="Park C."/>
            <person name="Park K."/>
        </authorList>
    </citation>
    <scope>NUCLEOTIDE SEQUENCE [LARGE SCALE GENOMIC DNA]</scope>
    <source>
        <strain evidence="4">ATCC 49049 / DSM 4359 / NBRC 107923 / NS-E</strain>
    </source>
</reference>
<accession>B9KC16</accession>
<dbReference type="InterPro" id="IPR002347">
    <property type="entry name" value="SDR_fam"/>
</dbReference>
<organism evidence="3 4">
    <name type="scientific">Thermotoga neapolitana (strain ATCC 49049 / DSM 4359 / NBRC 107923 / NS-E)</name>
    <dbReference type="NCBI Taxonomy" id="309803"/>
    <lineage>
        <taxon>Bacteria</taxon>
        <taxon>Thermotogati</taxon>
        <taxon>Thermotogota</taxon>
        <taxon>Thermotogae</taxon>
        <taxon>Thermotogales</taxon>
        <taxon>Thermotogaceae</taxon>
        <taxon>Thermotoga</taxon>
    </lineage>
</organism>
<dbReference type="InterPro" id="IPR036291">
    <property type="entry name" value="NAD(P)-bd_dom_sf"/>
</dbReference>
<evidence type="ECO:0000313" key="4">
    <source>
        <dbReference type="Proteomes" id="UP000000445"/>
    </source>
</evidence>
<comment type="similarity">
    <text evidence="1">Belongs to the short-chain dehydrogenases/reductases (SDR) family.</text>
</comment>
<dbReference type="SUPFAM" id="SSF51735">
    <property type="entry name" value="NAD(P)-binding Rossmann-fold domains"/>
    <property type="match status" value="1"/>
</dbReference>
<dbReference type="EMBL" id="CP000916">
    <property type="protein sequence ID" value="ACM22562.1"/>
    <property type="molecule type" value="Genomic_DNA"/>
</dbReference>
<name>B9KC16_THENN</name>
<dbReference type="Proteomes" id="UP000000445">
    <property type="component" value="Chromosome"/>
</dbReference>
<dbReference type="STRING" id="309803.CTN_0386"/>
<evidence type="ECO:0000256" key="1">
    <source>
        <dbReference type="ARBA" id="ARBA00006484"/>
    </source>
</evidence>
<protein>
    <submittedName>
        <fullName evidence="3">Short-chain dehydrogenase/reductase SDR</fullName>
    </submittedName>
</protein>
<dbReference type="InterPro" id="IPR020904">
    <property type="entry name" value="Sc_DH/Rdtase_CS"/>
</dbReference>
<dbReference type="NCBIfam" id="NF005559">
    <property type="entry name" value="PRK07231.1"/>
    <property type="match status" value="1"/>
</dbReference>
<dbReference type="PROSITE" id="PS00061">
    <property type="entry name" value="ADH_SHORT"/>
    <property type="match status" value="1"/>
</dbReference>